<dbReference type="GO" id="GO:0005634">
    <property type="term" value="C:nucleus"/>
    <property type="evidence" value="ECO:0007669"/>
    <property type="project" value="UniProtKB-SubCell"/>
</dbReference>
<dbReference type="Gene3D" id="3.90.70.10">
    <property type="entry name" value="Cysteine proteinases"/>
    <property type="match status" value="1"/>
</dbReference>
<keyword evidence="14" id="KW-1185">Reference proteome</keyword>
<comment type="catalytic activity">
    <reaction evidence="1">
        <text>Thiol-dependent hydrolysis of ester, thioester, amide, peptide and isopeptide bonds formed by the C-terminal Gly of ubiquitin (a 76-residue protein attached to proteins as an intracellular targeting signal).</text>
        <dbReference type="EC" id="3.4.19.12"/>
    </reaction>
</comment>
<feature type="domain" description="USP" evidence="12">
    <location>
        <begin position="145"/>
        <end position="453"/>
    </location>
</feature>
<dbReference type="InterPro" id="IPR001394">
    <property type="entry name" value="Peptidase_C19_UCH"/>
</dbReference>
<evidence type="ECO:0000256" key="1">
    <source>
        <dbReference type="ARBA" id="ARBA00000707"/>
    </source>
</evidence>
<dbReference type="InterPro" id="IPR050164">
    <property type="entry name" value="Peptidase_C19"/>
</dbReference>
<evidence type="ECO:0000256" key="6">
    <source>
        <dbReference type="ARBA" id="ARBA00022786"/>
    </source>
</evidence>
<gene>
    <name evidence="13" type="ORF">BGW38_010019</name>
</gene>
<name>A0A9P6KFP6_9FUNG</name>
<dbReference type="PROSITE" id="PS00973">
    <property type="entry name" value="USP_2"/>
    <property type="match status" value="1"/>
</dbReference>
<evidence type="ECO:0000256" key="2">
    <source>
        <dbReference type="ARBA" id="ARBA00004123"/>
    </source>
</evidence>
<comment type="caution">
    <text evidence="13">The sequence shown here is derived from an EMBL/GenBank/DDBJ whole genome shotgun (WGS) entry which is preliminary data.</text>
</comment>
<keyword evidence="8" id="KW-0788">Thiol protease</keyword>
<dbReference type="GO" id="GO:0004843">
    <property type="term" value="F:cysteine-type deubiquitinase activity"/>
    <property type="evidence" value="ECO:0007669"/>
    <property type="project" value="UniProtKB-EC"/>
</dbReference>
<evidence type="ECO:0000256" key="3">
    <source>
        <dbReference type="ARBA" id="ARBA00009085"/>
    </source>
</evidence>
<dbReference type="Pfam" id="PF00443">
    <property type="entry name" value="UCH"/>
    <property type="match status" value="1"/>
</dbReference>
<dbReference type="OrthoDB" id="289038at2759"/>
<evidence type="ECO:0000256" key="8">
    <source>
        <dbReference type="ARBA" id="ARBA00022807"/>
    </source>
</evidence>
<evidence type="ECO:0000259" key="12">
    <source>
        <dbReference type="PROSITE" id="PS50235"/>
    </source>
</evidence>
<dbReference type="PANTHER" id="PTHR24006">
    <property type="entry name" value="UBIQUITIN CARBOXYL-TERMINAL HYDROLASE"/>
    <property type="match status" value="1"/>
</dbReference>
<keyword evidence="7" id="KW-0378">Hydrolase</keyword>
<dbReference type="AlphaFoldDB" id="A0A9P6KFP6"/>
<evidence type="ECO:0000256" key="7">
    <source>
        <dbReference type="ARBA" id="ARBA00022801"/>
    </source>
</evidence>
<dbReference type="Proteomes" id="UP000780801">
    <property type="component" value="Unassembled WGS sequence"/>
</dbReference>
<dbReference type="InterPro" id="IPR028889">
    <property type="entry name" value="USP"/>
</dbReference>
<evidence type="ECO:0000256" key="10">
    <source>
        <dbReference type="SAM" id="Coils"/>
    </source>
</evidence>
<dbReference type="EMBL" id="JAABOA010000775">
    <property type="protein sequence ID" value="KAF9583211.1"/>
    <property type="molecule type" value="Genomic_DNA"/>
</dbReference>
<feature type="region of interest" description="Disordered" evidence="11">
    <location>
        <begin position="414"/>
        <end position="434"/>
    </location>
</feature>
<feature type="coiled-coil region" evidence="10">
    <location>
        <begin position="469"/>
        <end position="503"/>
    </location>
</feature>
<dbReference type="GO" id="GO:0005829">
    <property type="term" value="C:cytosol"/>
    <property type="evidence" value="ECO:0007669"/>
    <property type="project" value="TreeGrafter"/>
</dbReference>
<dbReference type="InterPro" id="IPR018200">
    <property type="entry name" value="USP_CS"/>
</dbReference>
<dbReference type="PROSITE" id="PS50235">
    <property type="entry name" value="USP_3"/>
    <property type="match status" value="1"/>
</dbReference>
<sequence>MAPFGHKFDKRWRFLGPGGVLDVNNLTEAHLRAVYGLEHCPSKENDQNSPGGVWGESARPENQNRLYPYCNNRYAPQETSPILTGSSHASNKACTLAKCKEGNPHCLNYFGQAQWESEDAFETYYGARFKEASEELVKRPREIPAGMKVWFHDMVFRKCIYQCQFASEAGKNMLQQVFLYLDLGSRTVYNPLALVKSLNLDTSMQQDAQEFCNLFLAKIDSQLQLQEDPFLRDFVKNQFQGRYSYHTTCGHCKKLSTRECTFYELMLNIRDNNTLMDSLEDFIEPEELKGADQYFCSACASLQDASRAIKFEALPEVLNIQLMRFVYDSSTWTKKKSKDVLRFPETIDLGELLEPKQSVLYDLSAVLVHSGPSAYSGHFVAYVMDPKSKKWFMLNDEDVREFSSANFDPEELIESMGKSDSKKDSSKMASSDSEKLLNMLSSKNAYMLIYSKRKIDAIPQPTPSPGESLRSVLEDNESLEKDLQKIAKEKEEVRSSFNAARDERRHLYRQWEVTDDQQGGCYIARETLEEYMQFPKDPAETGPEDKASQETIIIDNSSITCKHQKLCPLGFSKSKLVNENAMNVFLNSGRFKMETTLTRTDFCEVCTKNVCRDKLYSFFHRKDIEEFERKAKSVRSPGHAWVSRSWLSEWLKVTPLFRLEHGSVQDDPKPTSREFLSDILCPHEMLNADKTRRRLINKSAFSVLEKAFGELSLPGGDSVECTVCLDEKKPKVDNRKDVASRAASEKTELADMLMRGPRIWQMEDGVRYCIVSQVFMKKWTSFVKRPLANDRPDALDNATLLCPHDLFLFDMNNKVDFENQDDICIIKEEEWGHLLAL</sequence>
<dbReference type="EC" id="3.4.19.12" evidence="4"/>
<dbReference type="GO" id="GO:0006508">
    <property type="term" value="P:proteolysis"/>
    <property type="evidence" value="ECO:0007669"/>
    <property type="project" value="UniProtKB-KW"/>
</dbReference>
<evidence type="ECO:0000256" key="11">
    <source>
        <dbReference type="SAM" id="MobiDB-lite"/>
    </source>
</evidence>
<accession>A0A9P6KFP6</accession>
<dbReference type="GO" id="GO:0016579">
    <property type="term" value="P:protein deubiquitination"/>
    <property type="evidence" value="ECO:0007669"/>
    <property type="project" value="InterPro"/>
</dbReference>
<keyword evidence="6" id="KW-0833">Ubl conjugation pathway</keyword>
<proteinExistence type="inferred from homology"/>
<evidence type="ECO:0000256" key="5">
    <source>
        <dbReference type="ARBA" id="ARBA00022670"/>
    </source>
</evidence>
<evidence type="ECO:0000313" key="13">
    <source>
        <dbReference type="EMBL" id="KAF9583211.1"/>
    </source>
</evidence>
<dbReference type="PANTHER" id="PTHR24006:SF722">
    <property type="entry name" value="UBIQUITIN CARBOXYL-TERMINAL HYDROLASE 48"/>
    <property type="match status" value="1"/>
</dbReference>
<dbReference type="InterPro" id="IPR038765">
    <property type="entry name" value="Papain-like_cys_pep_sf"/>
</dbReference>
<evidence type="ECO:0000313" key="14">
    <source>
        <dbReference type="Proteomes" id="UP000780801"/>
    </source>
</evidence>
<feature type="compositionally biased region" description="Basic and acidic residues" evidence="11">
    <location>
        <begin position="417"/>
        <end position="426"/>
    </location>
</feature>
<comment type="similarity">
    <text evidence="3">Belongs to the peptidase C19 family.</text>
</comment>
<reference evidence="13" key="1">
    <citation type="journal article" date="2020" name="Fungal Divers.">
        <title>Resolving the Mortierellaceae phylogeny through synthesis of multi-gene phylogenetics and phylogenomics.</title>
        <authorList>
            <person name="Vandepol N."/>
            <person name="Liber J."/>
            <person name="Desiro A."/>
            <person name="Na H."/>
            <person name="Kennedy M."/>
            <person name="Barry K."/>
            <person name="Grigoriev I.V."/>
            <person name="Miller A.N."/>
            <person name="O'Donnell K."/>
            <person name="Stajich J.E."/>
            <person name="Bonito G."/>
        </authorList>
    </citation>
    <scope>NUCLEOTIDE SEQUENCE</scope>
    <source>
        <strain evidence="13">KOD1015</strain>
    </source>
</reference>
<keyword evidence="10" id="KW-0175">Coiled coil</keyword>
<dbReference type="SUPFAM" id="SSF54001">
    <property type="entry name" value="Cysteine proteinases"/>
    <property type="match status" value="1"/>
</dbReference>
<evidence type="ECO:0000256" key="9">
    <source>
        <dbReference type="ARBA" id="ARBA00023242"/>
    </source>
</evidence>
<keyword evidence="9" id="KW-0539">Nucleus</keyword>
<comment type="subcellular location">
    <subcellularLocation>
        <location evidence="2">Nucleus</location>
    </subcellularLocation>
</comment>
<evidence type="ECO:0000256" key="4">
    <source>
        <dbReference type="ARBA" id="ARBA00012759"/>
    </source>
</evidence>
<keyword evidence="5" id="KW-0645">Protease</keyword>
<organism evidence="13 14">
    <name type="scientific">Lunasporangiospora selenospora</name>
    <dbReference type="NCBI Taxonomy" id="979761"/>
    <lineage>
        <taxon>Eukaryota</taxon>
        <taxon>Fungi</taxon>
        <taxon>Fungi incertae sedis</taxon>
        <taxon>Mucoromycota</taxon>
        <taxon>Mortierellomycotina</taxon>
        <taxon>Mortierellomycetes</taxon>
        <taxon>Mortierellales</taxon>
        <taxon>Mortierellaceae</taxon>
        <taxon>Lunasporangiospora</taxon>
    </lineage>
</organism>
<protein>
    <recommendedName>
        <fullName evidence="4">ubiquitinyl hydrolase 1</fullName>
        <ecNumber evidence="4">3.4.19.12</ecNumber>
    </recommendedName>
</protein>